<name>A0A0N5ADQ5_9BILA</name>
<feature type="compositionally biased region" description="Basic residues" evidence="4">
    <location>
        <begin position="327"/>
        <end position="347"/>
    </location>
</feature>
<dbReference type="Gene3D" id="3.30.70.330">
    <property type="match status" value="1"/>
</dbReference>
<dbReference type="AlphaFoldDB" id="A0A0N5ADQ5"/>
<evidence type="ECO:0000259" key="5">
    <source>
        <dbReference type="SMART" id="SM00360"/>
    </source>
</evidence>
<dbReference type="SMART" id="SM00360">
    <property type="entry name" value="RRM"/>
    <property type="match status" value="1"/>
</dbReference>
<feature type="compositionally biased region" description="Basic and acidic residues" evidence="4">
    <location>
        <begin position="314"/>
        <end position="326"/>
    </location>
</feature>
<evidence type="ECO:0000256" key="2">
    <source>
        <dbReference type="ARBA" id="ARBA00022884"/>
    </source>
</evidence>
<protein>
    <submittedName>
        <fullName evidence="7">RRM domain-containing protein</fullName>
    </submittedName>
</protein>
<feature type="compositionally biased region" description="Polar residues" evidence="4">
    <location>
        <begin position="295"/>
        <end position="310"/>
    </location>
</feature>
<evidence type="ECO:0000313" key="6">
    <source>
        <dbReference type="Proteomes" id="UP000046393"/>
    </source>
</evidence>
<comment type="subcellular location">
    <subcellularLocation>
        <location evidence="1">Nucleus</location>
        <location evidence="1">Nucleolus</location>
    </subcellularLocation>
</comment>
<feature type="region of interest" description="Disordered" evidence="4">
    <location>
        <begin position="294"/>
        <end position="349"/>
    </location>
</feature>
<reference evidence="7" key="1">
    <citation type="submission" date="2017-02" db="UniProtKB">
        <authorList>
            <consortium name="WormBaseParasite"/>
        </authorList>
    </citation>
    <scope>IDENTIFICATION</scope>
</reference>
<dbReference type="InterPro" id="IPR000504">
    <property type="entry name" value="RRM_dom"/>
</dbReference>
<dbReference type="STRING" id="451379.A0A0N5ADQ5"/>
<evidence type="ECO:0000256" key="3">
    <source>
        <dbReference type="ARBA" id="ARBA00023242"/>
    </source>
</evidence>
<dbReference type="InterPro" id="IPR012677">
    <property type="entry name" value="Nucleotide-bd_a/b_plait_sf"/>
</dbReference>
<organism evidence="6 7">
    <name type="scientific">Syphacia muris</name>
    <dbReference type="NCBI Taxonomy" id="451379"/>
    <lineage>
        <taxon>Eukaryota</taxon>
        <taxon>Metazoa</taxon>
        <taxon>Ecdysozoa</taxon>
        <taxon>Nematoda</taxon>
        <taxon>Chromadorea</taxon>
        <taxon>Rhabditida</taxon>
        <taxon>Spirurina</taxon>
        <taxon>Oxyuridomorpha</taxon>
        <taxon>Oxyuroidea</taxon>
        <taxon>Oxyuridae</taxon>
        <taxon>Syphacia</taxon>
    </lineage>
</organism>
<evidence type="ECO:0000256" key="1">
    <source>
        <dbReference type="ARBA" id="ARBA00004604"/>
    </source>
</evidence>
<dbReference type="SUPFAM" id="SSF54928">
    <property type="entry name" value="RNA-binding domain, RBD"/>
    <property type="match status" value="1"/>
</dbReference>
<keyword evidence="2" id="KW-0694">RNA-binding</keyword>
<dbReference type="PANTHER" id="PTHR46754">
    <property type="entry name" value="MKI67 FHA DOMAIN-INTERACTING NUCLEOLAR PHOSPHOPROTEIN"/>
    <property type="match status" value="1"/>
</dbReference>
<sequence>MSNDLVSKNTIKQEAEVKTEDDVNDVKPVYLKNLRKGLDPDAPSACIKLSRIPYGFFEKELLKYFQQFGTVIRVRVPRNKKTRLQLGEIVSVNVFEGVNDDLIERISKPYCHITSKLGMKTRLTGYLIMTIMYRFLMGNRTFSKCNKSLTDAAMMIECICQLLVMFTANFKGYAYVQFTDPTVAQIAAETMNGYLMFKKIILCQVLKNKEIPKCLTTEGVTVNRPIKGLTAKRNALAANKFKSKKKLKKIQERLVRHIQETNKKLADLGIDYSFNIPTANKASEDDKKNVKKISNENASVVVPTSSNVESSEGDDNKATNDVDQLPKAKKSKVSKSPKKIAKGVTKKQLKESGKRSNNWNIWIVSDDVSAVEHDEVTTLGTKVGLFTRQHLKQEAIKFKILNTNNALSISVNDPQYESLSEAGVTLLENR</sequence>
<dbReference type="GO" id="GO:0005730">
    <property type="term" value="C:nucleolus"/>
    <property type="evidence" value="ECO:0007669"/>
    <property type="project" value="UniProtKB-SubCell"/>
</dbReference>
<keyword evidence="6" id="KW-1185">Reference proteome</keyword>
<keyword evidence="3" id="KW-0539">Nucleus</keyword>
<accession>A0A0N5ADQ5</accession>
<evidence type="ECO:0000313" key="7">
    <source>
        <dbReference type="WBParaSite" id="SMUV_0000232201-mRNA-1"/>
    </source>
</evidence>
<dbReference type="InterPro" id="IPR035979">
    <property type="entry name" value="RBD_domain_sf"/>
</dbReference>
<feature type="domain" description="RRM" evidence="5">
    <location>
        <begin position="46"/>
        <end position="204"/>
    </location>
</feature>
<dbReference type="Proteomes" id="UP000046393">
    <property type="component" value="Unplaced"/>
</dbReference>
<dbReference type="GO" id="GO:0003723">
    <property type="term" value="F:RNA binding"/>
    <property type="evidence" value="ECO:0007669"/>
    <property type="project" value="UniProtKB-KW"/>
</dbReference>
<evidence type="ECO:0000256" key="4">
    <source>
        <dbReference type="SAM" id="MobiDB-lite"/>
    </source>
</evidence>
<dbReference type="WBParaSite" id="SMUV_0000232201-mRNA-1">
    <property type="protein sequence ID" value="SMUV_0000232201-mRNA-1"/>
    <property type="gene ID" value="SMUV_0000232201"/>
</dbReference>
<proteinExistence type="predicted"/>